<sequence>MVLVFEKGIMGLGKMSELYRRIKVKLKQFNEWQKHHPLFKYAAALVLMLVFTFSFGENNIYQSLKKSARLIHLDNEIERLDEQYKHDSLRLVEVENDKDGVEHKARLRFMMKAPDEQVYIISDSDELVEQPAVNQKQE</sequence>
<comment type="caution">
    <text evidence="1">The sequence shown here is derived from an EMBL/GenBank/DDBJ whole genome shotgun (WGS) entry which is preliminary data.</text>
</comment>
<evidence type="ECO:0000313" key="1">
    <source>
        <dbReference type="EMBL" id="MFC4665584.1"/>
    </source>
</evidence>
<dbReference type="Pfam" id="PF04977">
    <property type="entry name" value="DivIC"/>
    <property type="match status" value="1"/>
</dbReference>
<gene>
    <name evidence="1" type="ORF">ACFO3G_02985</name>
</gene>
<dbReference type="InterPro" id="IPR007060">
    <property type="entry name" value="FtsL/DivIC"/>
</dbReference>
<reference evidence="2" key="1">
    <citation type="journal article" date="2019" name="Int. J. Syst. Evol. Microbiol.">
        <title>The Global Catalogue of Microorganisms (GCM) 10K type strain sequencing project: providing services to taxonomists for standard genome sequencing and annotation.</title>
        <authorList>
            <consortium name="The Broad Institute Genomics Platform"/>
            <consortium name="The Broad Institute Genome Sequencing Center for Infectious Disease"/>
            <person name="Wu L."/>
            <person name="Ma J."/>
        </authorList>
    </citation>
    <scope>NUCLEOTIDE SEQUENCE [LARGE SCALE GENOMIC DNA]</scope>
    <source>
        <strain evidence="2">CGMCC 4.7357</strain>
    </source>
</reference>
<name>A0ABV9K699_9PORP</name>
<evidence type="ECO:0000313" key="2">
    <source>
        <dbReference type="Proteomes" id="UP001596020"/>
    </source>
</evidence>
<organism evidence="1 2">
    <name type="scientific">Falsiporphyromonas endometrii</name>
    <dbReference type="NCBI Taxonomy" id="1387297"/>
    <lineage>
        <taxon>Bacteria</taxon>
        <taxon>Pseudomonadati</taxon>
        <taxon>Bacteroidota</taxon>
        <taxon>Bacteroidia</taxon>
        <taxon>Bacteroidales</taxon>
        <taxon>Porphyromonadaceae</taxon>
        <taxon>Falsiporphyromonas</taxon>
    </lineage>
</organism>
<dbReference type="EMBL" id="JBHSGO010000049">
    <property type="protein sequence ID" value="MFC4665584.1"/>
    <property type="molecule type" value="Genomic_DNA"/>
</dbReference>
<accession>A0ABV9K699</accession>
<dbReference type="Proteomes" id="UP001596020">
    <property type="component" value="Unassembled WGS sequence"/>
</dbReference>
<protein>
    <submittedName>
        <fullName evidence="1">Septum formation initiator family protein</fullName>
    </submittedName>
</protein>
<proteinExistence type="predicted"/>
<keyword evidence="2" id="KW-1185">Reference proteome</keyword>